<organism evidence="1 2">
    <name type="scientific">Araneus ventricosus</name>
    <name type="common">Orbweaver spider</name>
    <name type="synonym">Epeira ventricosa</name>
    <dbReference type="NCBI Taxonomy" id="182803"/>
    <lineage>
        <taxon>Eukaryota</taxon>
        <taxon>Metazoa</taxon>
        <taxon>Ecdysozoa</taxon>
        <taxon>Arthropoda</taxon>
        <taxon>Chelicerata</taxon>
        <taxon>Arachnida</taxon>
        <taxon>Araneae</taxon>
        <taxon>Araneomorphae</taxon>
        <taxon>Entelegynae</taxon>
        <taxon>Araneoidea</taxon>
        <taxon>Araneidae</taxon>
        <taxon>Araneus</taxon>
    </lineage>
</organism>
<dbReference type="AlphaFoldDB" id="A0A4Y2NM99"/>
<keyword evidence="2" id="KW-1185">Reference proteome</keyword>
<name>A0A4Y2NM99_ARAVE</name>
<protein>
    <submittedName>
        <fullName evidence="1">Uncharacterized protein</fullName>
    </submittedName>
</protein>
<dbReference type="EMBL" id="BGPR01009429">
    <property type="protein sequence ID" value="GBN39974.1"/>
    <property type="molecule type" value="Genomic_DNA"/>
</dbReference>
<gene>
    <name evidence="1" type="ORF">AVEN_197811_1</name>
</gene>
<dbReference type="Proteomes" id="UP000499080">
    <property type="component" value="Unassembled WGS sequence"/>
</dbReference>
<comment type="caution">
    <text evidence="1">The sequence shown here is derived from an EMBL/GenBank/DDBJ whole genome shotgun (WGS) entry which is preliminary data.</text>
</comment>
<reference evidence="1 2" key="1">
    <citation type="journal article" date="2019" name="Sci. Rep.">
        <title>Orb-weaving spider Araneus ventricosus genome elucidates the spidroin gene catalogue.</title>
        <authorList>
            <person name="Kono N."/>
            <person name="Nakamura H."/>
            <person name="Ohtoshi R."/>
            <person name="Moran D.A.P."/>
            <person name="Shinohara A."/>
            <person name="Yoshida Y."/>
            <person name="Fujiwara M."/>
            <person name="Mori M."/>
            <person name="Tomita M."/>
            <person name="Arakawa K."/>
        </authorList>
    </citation>
    <scope>NUCLEOTIDE SEQUENCE [LARGE SCALE GENOMIC DNA]</scope>
</reference>
<evidence type="ECO:0000313" key="1">
    <source>
        <dbReference type="EMBL" id="GBN39974.1"/>
    </source>
</evidence>
<sequence length="111" mass="12657">MSPRHPSGNGLACGKRILNHKVTELPVEGKFRNTIWHTADFAQAKKGTRSLLLICKQSTILDVLNSGRRHTHEMLHTFSTKKNKKAEIFEMRYSKRTPINRSSHFGSGKAW</sequence>
<proteinExistence type="predicted"/>
<accession>A0A4Y2NM99</accession>
<evidence type="ECO:0000313" key="2">
    <source>
        <dbReference type="Proteomes" id="UP000499080"/>
    </source>
</evidence>